<reference evidence="1" key="3">
    <citation type="submission" date="2006-01" db="EMBL/GenBank/DDBJ databases">
        <authorList>
            <person name="Buell R."/>
        </authorList>
    </citation>
    <scope>NUCLEOTIDE SEQUENCE</scope>
</reference>
<name>Q2QU69_ORYSJ</name>
<evidence type="ECO:0000313" key="1">
    <source>
        <dbReference type="EMBL" id="ABA97395.1"/>
    </source>
</evidence>
<organism evidence="1">
    <name type="scientific">Oryza sativa subsp. japonica</name>
    <name type="common">Rice</name>
    <dbReference type="NCBI Taxonomy" id="39947"/>
    <lineage>
        <taxon>Eukaryota</taxon>
        <taxon>Viridiplantae</taxon>
        <taxon>Streptophyta</taxon>
        <taxon>Embryophyta</taxon>
        <taxon>Tracheophyta</taxon>
        <taxon>Spermatophyta</taxon>
        <taxon>Magnoliopsida</taxon>
        <taxon>Liliopsida</taxon>
        <taxon>Poales</taxon>
        <taxon>Poaceae</taxon>
        <taxon>BOP clade</taxon>
        <taxon>Oryzoideae</taxon>
        <taxon>Oryzeae</taxon>
        <taxon>Oryzinae</taxon>
        <taxon>Oryza</taxon>
        <taxon>Oryza sativa</taxon>
    </lineage>
</organism>
<reference evidence="1" key="1">
    <citation type="journal article" date="2005" name="BMC Biol.">
        <title>The sequence of rice chromosomes 11 and 12, rich in disease resistance genes and recent gene duplications.</title>
        <authorList>
            <consortium name="The rice chromosomes 11 and 12 sequencing consortia"/>
        </authorList>
    </citation>
    <scope>NUCLEOTIDE SEQUENCE [LARGE SCALE GENOMIC DNA]</scope>
</reference>
<reference evidence="1" key="2">
    <citation type="submission" date="2005-04" db="EMBL/GenBank/DDBJ databases">
        <authorList>
            <person name="Buell C.R."/>
            <person name="Wing R.A."/>
            <person name="McCombie W.A."/>
            <person name="Ouyang S."/>
        </authorList>
    </citation>
    <scope>NUCLEOTIDE SEQUENCE</scope>
</reference>
<dbReference type="AlphaFoldDB" id="Q2QU69"/>
<protein>
    <submittedName>
        <fullName evidence="1">Uncharacterized protein</fullName>
    </submittedName>
</protein>
<accession>Q2QU69</accession>
<dbReference type="EMBL" id="DP000011">
    <property type="protein sequence ID" value="ABA97395.1"/>
    <property type="molecule type" value="Genomic_DNA"/>
</dbReference>
<proteinExistence type="predicted"/>
<sequence>MAGRLRLGTTAAWRRGIGVARCVAAAWLRGIGVARWRRCTAAVPCRNGVVARLHWHCQCDVVAGAGRIEVGVGIVGAAESCSAATTSATASATRQLAKDIFPLKIFSIFTPGYSHQPGLKIFSRYF</sequence>
<gene>
    <name evidence="1" type="ordered locus">LOC_Os12g17280</name>
</gene>